<evidence type="ECO:0000313" key="2">
    <source>
        <dbReference type="Ensembl" id="ENSSORP00005005342.1"/>
    </source>
</evidence>
<dbReference type="CDD" id="cd13213">
    <property type="entry name" value="PH-GRAM_MTMR14"/>
    <property type="match status" value="1"/>
</dbReference>
<keyword evidence="3" id="KW-1185">Reference proteome</keyword>
<evidence type="ECO:0000256" key="1">
    <source>
        <dbReference type="SAM" id="MobiDB-lite"/>
    </source>
</evidence>
<reference evidence="2" key="3">
    <citation type="submission" date="2025-09" db="UniProtKB">
        <authorList>
            <consortium name="Ensembl"/>
        </authorList>
    </citation>
    <scope>IDENTIFICATION</scope>
</reference>
<evidence type="ECO:0000313" key="3">
    <source>
        <dbReference type="Proteomes" id="UP000472271"/>
    </source>
</evidence>
<dbReference type="GO" id="GO:0004438">
    <property type="term" value="F:phosphatidylinositol-3-phosphate phosphatase activity"/>
    <property type="evidence" value="ECO:0007669"/>
    <property type="project" value="InterPro"/>
</dbReference>
<dbReference type="SUPFAM" id="SSF52799">
    <property type="entry name" value="(Phosphotyrosine protein) phosphatases II"/>
    <property type="match status" value="1"/>
</dbReference>
<dbReference type="InParanoid" id="A0A672YLD9"/>
<reference evidence="2" key="1">
    <citation type="submission" date="2019-06" db="EMBL/GenBank/DDBJ databases">
        <authorList>
            <consortium name="Wellcome Sanger Institute Data Sharing"/>
        </authorList>
    </citation>
    <scope>NUCLEOTIDE SEQUENCE [LARGE SCALE GENOMIC DNA]</scope>
</reference>
<feature type="region of interest" description="Disordered" evidence="1">
    <location>
        <begin position="426"/>
        <end position="448"/>
    </location>
</feature>
<feature type="compositionally biased region" description="Polar residues" evidence="1">
    <location>
        <begin position="478"/>
        <end position="490"/>
    </location>
</feature>
<accession>A0A672YLD9</accession>
<proteinExistence type="predicted"/>
<dbReference type="PANTHER" id="PTHR13524">
    <property type="entry name" value="MYOTUBULARIN-RELATED"/>
    <property type="match status" value="1"/>
</dbReference>
<protein>
    <submittedName>
        <fullName evidence="2">Myotubularin related protein 14</fullName>
    </submittedName>
</protein>
<dbReference type="Ensembl" id="ENSSORT00005005498.1">
    <property type="protein sequence ID" value="ENSSORP00005005342.1"/>
    <property type="gene ID" value="ENSSORG00005002177.1"/>
</dbReference>
<dbReference type="InterPro" id="IPR029021">
    <property type="entry name" value="Prot-tyrosine_phosphatase-like"/>
</dbReference>
<dbReference type="PANTHER" id="PTHR13524:SF2">
    <property type="entry name" value="MYOTUBULARIN-RELATED PROTEIN 14"/>
    <property type="match status" value="1"/>
</dbReference>
<dbReference type="Gene3D" id="3.90.190.10">
    <property type="entry name" value="Protein tyrosine phosphatase superfamily"/>
    <property type="match status" value="1"/>
</dbReference>
<reference evidence="2" key="2">
    <citation type="submission" date="2025-08" db="UniProtKB">
        <authorList>
            <consortium name="Ensembl"/>
        </authorList>
    </citation>
    <scope>IDENTIFICATION</scope>
</reference>
<dbReference type="InterPro" id="IPR016130">
    <property type="entry name" value="Tyr_Pase_AS"/>
</dbReference>
<dbReference type="PROSITE" id="PS00383">
    <property type="entry name" value="TYR_PHOSPHATASE_1"/>
    <property type="match status" value="1"/>
</dbReference>
<dbReference type="InterPro" id="IPR039802">
    <property type="entry name" value="MTMR14"/>
</dbReference>
<name>A0A672YLD9_9TELE</name>
<dbReference type="Proteomes" id="UP000472271">
    <property type="component" value="Chromosome 5"/>
</dbReference>
<dbReference type="InterPro" id="IPR039803">
    <property type="entry name" value="MTMR14_PH-GRAM"/>
</dbReference>
<dbReference type="FunCoup" id="A0A672YLD9">
    <property type="interactions" value="1168"/>
</dbReference>
<feature type="region of interest" description="Disordered" evidence="1">
    <location>
        <begin position="465"/>
        <end position="493"/>
    </location>
</feature>
<gene>
    <name evidence="2" type="primary">mtmr14</name>
</gene>
<dbReference type="AlphaFoldDB" id="A0A672YLD9"/>
<organism evidence="2 3">
    <name type="scientific">Sphaeramia orbicularis</name>
    <name type="common">orbiculate cardinalfish</name>
    <dbReference type="NCBI Taxonomy" id="375764"/>
    <lineage>
        <taxon>Eukaryota</taxon>
        <taxon>Metazoa</taxon>
        <taxon>Chordata</taxon>
        <taxon>Craniata</taxon>
        <taxon>Vertebrata</taxon>
        <taxon>Euteleostomi</taxon>
        <taxon>Actinopterygii</taxon>
        <taxon>Neopterygii</taxon>
        <taxon>Teleostei</taxon>
        <taxon>Neoteleostei</taxon>
        <taxon>Acanthomorphata</taxon>
        <taxon>Gobiaria</taxon>
        <taxon>Kurtiformes</taxon>
        <taxon>Apogonoidei</taxon>
        <taxon>Apogonidae</taxon>
        <taxon>Apogoninae</taxon>
        <taxon>Sphaeramia</taxon>
    </lineage>
</organism>
<sequence length="605" mass="67309">MAALPSAAGGFTTSGLSVRKSEEIADLIDLFSKMQYRAKEVTPRVEAIEKRCLELFARDYKYSVIHNPSGEVCGHYPRQIVFLEYESTEVDRERFESTVQITKLQDLVNRSKLARCRGRFVCPVILYNGKHICRSSTLAGWGELYGRTGYNYIFSGGSDDTWTESEEVPEDDSAVRNGDSQLFDKVRGHDIKLLRYLSVRYICDLMVENKKVKFGLNVTSSEKADKAQRYADFTLISVPYPGCEFFKDYKDRDYTAEGLVFNWNQDYVDAPLTIPACFTQNLNIDWTQYQSWDLVEQTQNYLKLLLHIINSDDESGLLVHCISGWDRTPLFVSLLRLSLWADGAVHSSLEPAEILYLTIIFFFCFNFLKHIVSEKFSAVRKQRLLLYGAPELMVLLCSLPDSRDRGSVTSLSSEFSLITEEVGGASSLTNDTVDPYSSQRKGTTSSPQMVVWNKQNPLEECASHQLNEARSSSSSSSNQSEHGVTRTGSSPLAVPGRRLAVDYARSGSSVSTDYGSWQIVSGCGSIHDHAHFPPPVASDEGPSGRMCPLPSERQARLEAVREVFLAAYSSTVGLKSTAPSPSGAISGLLEQFARGVGLRGTNAIV</sequence>